<evidence type="ECO:0000256" key="1">
    <source>
        <dbReference type="SAM" id="SignalP"/>
    </source>
</evidence>
<proteinExistence type="predicted"/>
<dbReference type="HOGENOM" id="CLU_1545019_0_0_0"/>
<dbReference type="STRING" id="583355.Caka_2773"/>
<reference evidence="2 3" key="1">
    <citation type="journal article" date="2010" name="Stand. Genomic Sci.">
        <title>Complete genome sequence of Coraliomargarita akajimensis type strain (04OKA010-24).</title>
        <authorList>
            <person name="Mavromatis K."/>
            <person name="Abt B."/>
            <person name="Brambilla E."/>
            <person name="Lapidus A."/>
            <person name="Copeland A."/>
            <person name="Deshpande S."/>
            <person name="Nolan M."/>
            <person name="Lucas S."/>
            <person name="Tice H."/>
            <person name="Cheng J.F."/>
            <person name="Han C."/>
            <person name="Detter J.C."/>
            <person name="Woyke T."/>
            <person name="Goodwin L."/>
            <person name="Pitluck S."/>
            <person name="Held B."/>
            <person name="Brettin T."/>
            <person name="Tapia R."/>
            <person name="Ivanova N."/>
            <person name="Mikhailova N."/>
            <person name="Pati A."/>
            <person name="Liolios K."/>
            <person name="Chen A."/>
            <person name="Palaniappan K."/>
            <person name="Land M."/>
            <person name="Hauser L."/>
            <person name="Chang Y.J."/>
            <person name="Jeffries C.D."/>
            <person name="Rohde M."/>
            <person name="Goker M."/>
            <person name="Bristow J."/>
            <person name="Eisen J.A."/>
            <person name="Markowitz V."/>
            <person name="Hugenholtz P."/>
            <person name="Klenk H.P."/>
            <person name="Kyrpides N.C."/>
        </authorList>
    </citation>
    <scope>NUCLEOTIDE SEQUENCE [LARGE SCALE GENOMIC DNA]</scope>
    <source>
        <strain evidence="3">DSM 45221 / IAM 15411 / JCM 23193 / KCTC 12865</strain>
    </source>
</reference>
<protein>
    <submittedName>
        <fullName evidence="2">Uncharacterized protein</fullName>
    </submittedName>
</protein>
<name>D5EQH4_CORAD</name>
<keyword evidence="3" id="KW-1185">Reference proteome</keyword>
<organism evidence="2 3">
    <name type="scientific">Coraliomargarita akajimensis (strain DSM 45221 / IAM 15411 / JCM 23193 / KCTC 12865 / 04OKA010-24)</name>
    <dbReference type="NCBI Taxonomy" id="583355"/>
    <lineage>
        <taxon>Bacteria</taxon>
        <taxon>Pseudomonadati</taxon>
        <taxon>Verrucomicrobiota</taxon>
        <taxon>Opitutia</taxon>
        <taxon>Puniceicoccales</taxon>
        <taxon>Coraliomargaritaceae</taxon>
        <taxon>Coraliomargarita</taxon>
    </lineage>
</organism>
<evidence type="ECO:0000313" key="2">
    <source>
        <dbReference type="EMBL" id="ADE55788.1"/>
    </source>
</evidence>
<feature type="chain" id="PRO_5003070952" evidence="1">
    <location>
        <begin position="22"/>
        <end position="173"/>
    </location>
</feature>
<feature type="signal peptide" evidence="1">
    <location>
        <begin position="1"/>
        <end position="21"/>
    </location>
</feature>
<dbReference type="AlphaFoldDB" id="D5EQH4"/>
<sequence>MNLRITLLTIGFFCAAFTASAFNLDSFSKKATEAVTGGDTSDPLALCTQLLTSFSGNAEATNYAKGLLNSFKAEDYLGAFGYYDKIKSAKLTDAQMKTWNDVKNPLSAIILERNFSYQDSGLADLVTKATASLQGNDTEGASNYLTQLKQAATLSAEQKAIVGDIMANLPLLK</sequence>
<dbReference type="EMBL" id="CP001998">
    <property type="protein sequence ID" value="ADE55788.1"/>
    <property type="molecule type" value="Genomic_DNA"/>
</dbReference>
<evidence type="ECO:0000313" key="3">
    <source>
        <dbReference type="Proteomes" id="UP000000925"/>
    </source>
</evidence>
<dbReference type="RefSeq" id="WP_013044510.1">
    <property type="nucleotide sequence ID" value="NC_014008.1"/>
</dbReference>
<dbReference type="Proteomes" id="UP000000925">
    <property type="component" value="Chromosome"/>
</dbReference>
<gene>
    <name evidence="2" type="ordered locus">Caka_2773</name>
</gene>
<dbReference type="KEGG" id="caa:Caka_2773"/>
<keyword evidence="1" id="KW-0732">Signal</keyword>
<accession>D5EQH4</accession>